<organism evidence="1 2">
    <name type="scientific">Phycicoccus sonneratiae</name>
    <dbReference type="NCBI Taxonomy" id="2807628"/>
    <lineage>
        <taxon>Bacteria</taxon>
        <taxon>Bacillati</taxon>
        <taxon>Actinomycetota</taxon>
        <taxon>Actinomycetes</taxon>
        <taxon>Micrococcales</taxon>
        <taxon>Intrasporangiaceae</taxon>
        <taxon>Phycicoccus</taxon>
    </lineage>
</organism>
<name>A0ABS2CS23_9MICO</name>
<protein>
    <submittedName>
        <fullName evidence="1">Uncharacterized protein</fullName>
    </submittedName>
</protein>
<comment type="caution">
    <text evidence="1">The sequence shown here is derived from an EMBL/GenBank/DDBJ whole genome shotgun (WGS) entry which is preliminary data.</text>
</comment>
<keyword evidence="2" id="KW-1185">Reference proteome</keyword>
<dbReference type="Proteomes" id="UP001430172">
    <property type="component" value="Unassembled WGS sequence"/>
</dbReference>
<sequence>MLFIGVTICRNIPISSARAAEIEDGSRASGVVVTAEEVLALESLAEATLCPGGVMLPEPRSEALPSPPPTTSAPRVVKRCPTMKQLQAKMRIVKRKPSPDGVGKVVTIALSLDNPRTYALSLYGDIEYPAEFGPEQLFPAGDQDILGLPIKPGRQTIRLEMLDIGGDATSPSLRWRYWTINGEEDESGVEACEQSTSL</sequence>
<proteinExistence type="predicted"/>
<evidence type="ECO:0000313" key="2">
    <source>
        <dbReference type="Proteomes" id="UP001430172"/>
    </source>
</evidence>
<reference evidence="1" key="1">
    <citation type="submission" date="2021-02" db="EMBL/GenBank/DDBJ databases">
        <title>Phycicoccus sp. MQZ13P-5T, whole genome shotgun sequence.</title>
        <authorList>
            <person name="Tuo L."/>
        </authorList>
    </citation>
    <scope>NUCLEOTIDE SEQUENCE</scope>
    <source>
        <strain evidence="1">MQZ13P-5</strain>
    </source>
</reference>
<dbReference type="RefSeq" id="WP_204133095.1">
    <property type="nucleotide sequence ID" value="NZ_JAFDVD010000029.1"/>
</dbReference>
<accession>A0ABS2CS23</accession>
<gene>
    <name evidence="1" type="ORF">JQN70_19695</name>
</gene>
<dbReference type="EMBL" id="JAFDVD010000029">
    <property type="protein sequence ID" value="MBM6402623.1"/>
    <property type="molecule type" value="Genomic_DNA"/>
</dbReference>
<evidence type="ECO:0000313" key="1">
    <source>
        <dbReference type="EMBL" id="MBM6402623.1"/>
    </source>
</evidence>